<sequence length="275" mass="33040">MSENQLIDQLKSIDISNKNTDSDRDNLIKDITNNLINNLIKNEIKYENYKKFFKILNDFKNLTNEIIFNENDIRLINCKIKITKENINNLQDSIKNLCFINESEFINDLKEFEKSFDLIIKIQQNLIENSIEFKDWYKIIPNKLGGGILSNPGNYETIKYINNEFKDRFPEINDWELKIIRIFNRFDIKSELIKLSIHRVYSYPISYNQNDKKILIEWSKSVIIQGKIFKNLIPIELVIKHILNNYKIKIDRIILEEIIENNDYDKLYFYFEDKC</sequence>
<accession>A0ACB5TMP3</accession>
<organism evidence="1 2">
    <name type="scientific">Candida boidinii</name>
    <name type="common">Yeast</name>
    <dbReference type="NCBI Taxonomy" id="5477"/>
    <lineage>
        <taxon>Eukaryota</taxon>
        <taxon>Fungi</taxon>
        <taxon>Dikarya</taxon>
        <taxon>Ascomycota</taxon>
        <taxon>Saccharomycotina</taxon>
        <taxon>Pichiomycetes</taxon>
        <taxon>Pichiales</taxon>
        <taxon>Pichiaceae</taxon>
        <taxon>Ogataea</taxon>
        <taxon>Ogataea/Candida clade</taxon>
    </lineage>
</organism>
<gene>
    <name evidence="1" type="ORF">Cboi01_000239000</name>
</gene>
<name>A0ACB5TMP3_CANBO</name>
<dbReference type="EMBL" id="BSXV01001069">
    <property type="protein sequence ID" value="GME91650.1"/>
    <property type="molecule type" value="Genomic_DNA"/>
</dbReference>
<reference evidence="1" key="1">
    <citation type="submission" date="2023-04" db="EMBL/GenBank/DDBJ databases">
        <title>Candida boidinii NBRC 1967.</title>
        <authorList>
            <person name="Ichikawa N."/>
            <person name="Sato H."/>
            <person name="Tonouchi N."/>
        </authorList>
    </citation>
    <scope>NUCLEOTIDE SEQUENCE</scope>
    <source>
        <strain evidence="1">NBRC 1967</strain>
    </source>
</reference>
<proteinExistence type="predicted"/>
<evidence type="ECO:0000313" key="1">
    <source>
        <dbReference type="EMBL" id="GME91650.1"/>
    </source>
</evidence>
<dbReference type="Proteomes" id="UP001165101">
    <property type="component" value="Unassembled WGS sequence"/>
</dbReference>
<evidence type="ECO:0000313" key="2">
    <source>
        <dbReference type="Proteomes" id="UP001165101"/>
    </source>
</evidence>
<protein>
    <submittedName>
        <fullName evidence="1">Unnamed protein product</fullName>
    </submittedName>
</protein>
<comment type="caution">
    <text evidence="1">The sequence shown here is derived from an EMBL/GenBank/DDBJ whole genome shotgun (WGS) entry which is preliminary data.</text>
</comment>
<keyword evidence="2" id="KW-1185">Reference proteome</keyword>